<protein>
    <submittedName>
        <fullName evidence="1">Heme-binding protein</fullName>
    </submittedName>
</protein>
<dbReference type="Gene3D" id="3.30.450.150">
    <property type="entry name" value="Haem-degrading domain"/>
    <property type="match status" value="1"/>
</dbReference>
<name>A0A963Z741_9PROT</name>
<evidence type="ECO:0000313" key="2">
    <source>
        <dbReference type="Proteomes" id="UP000721844"/>
    </source>
</evidence>
<accession>A0A963Z741</accession>
<comment type="caution">
    <text evidence="1">The sequence shown here is derived from an EMBL/GenBank/DDBJ whole genome shotgun (WGS) entry which is preliminary data.</text>
</comment>
<sequence length="149" mass="15986">MSSLEKIPDAAQYGAPISLEMAKAVMQAAEAEAVREQWNLVIAIVDSGCNMIMLHKMDHAQLGSIPLAQQKAETAVRFRRPTVAFQERLRQDTQELKMLAMPNVLPVEGGIPLILGGKIVGGIGVSGARSAQDAQDAQVAVAILDNFVH</sequence>
<dbReference type="Proteomes" id="UP000721844">
    <property type="component" value="Unassembled WGS sequence"/>
</dbReference>
<dbReference type="PANTHER" id="PTHR34309:SF1">
    <property type="entry name" value="PROTEIN GLCG"/>
    <property type="match status" value="1"/>
</dbReference>
<dbReference type="InterPro" id="IPR038084">
    <property type="entry name" value="PduO/GlcC-like_sf"/>
</dbReference>
<organism evidence="1 2">
    <name type="scientific">Acidisoma cellulosilyticum</name>
    <dbReference type="NCBI Taxonomy" id="2802395"/>
    <lineage>
        <taxon>Bacteria</taxon>
        <taxon>Pseudomonadati</taxon>
        <taxon>Pseudomonadota</taxon>
        <taxon>Alphaproteobacteria</taxon>
        <taxon>Acetobacterales</taxon>
        <taxon>Acidocellaceae</taxon>
        <taxon>Acidisoma</taxon>
    </lineage>
</organism>
<dbReference type="InterPro" id="IPR052517">
    <property type="entry name" value="GlcG_carb_metab_protein"/>
</dbReference>
<dbReference type="EMBL" id="JAESVA010000023">
    <property type="protein sequence ID" value="MCB8884050.1"/>
    <property type="molecule type" value="Genomic_DNA"/>
</dbReference>
<dbReference type="InterPro" id="IPR005624">
    <property type="entry name" value="PduO/GlcC-like"/>
</dbReference>
<proteinExistence type="predicted"/>
<dbReference type="Pfam" id="PF03928">
    <property type="entry name" value="HbpS-like"/>
    <property type="match status" value="1"/>
</dbReference>
<dbReference type="SUPFAM" id="SSF143744">
    <property type="entry name" value="GlcG-like"/>
    <property type="match status" value="1"/>
</dbReference>
<dbReference type="PANTHER" id="PTHR34309">
    <property type="entry name" value="SLR1406 PROTEIN"/>
    <property type="match status" value="1"/>
</dbReference>
<dbReference type="RefSeq" id="WP_227310790.1">
    <property type="nucleotide sequence ID" value="NZ_JAESVA010000023.1"/>
</dbReference>
<reference evidence="1 2" key="1">
    <citation type="journal article" date="2021" name="Microorganisms">
        <title>Acidisoma silvae sp. nov. and Acidisomacellulosilytica sp. nov., Two Acidophilic Bacteria Isolated from Decaying Wood, Hydrolyzing Cellulose and Producing Poly-3-hydroxybutyrate.</title>
        <authorList>
            <person name="Mieszkin S."/>
            <person name="Pouder E."/>
            <person name="Uroz S."/>
            <person name="Simon-Colin C."/>
            <person name="Alain K."/>
        </authorList>
    </citation>
    <scope>NUCLEOTIDE SEQUENCE [LARGE SCALE GENOMIC DNA]</scope>
    <source>
        <strain evidence="1 2">HW T5.17</strain>
    </source>
</reference>
<gene>
    <name evidence="1" type="ORF">ACELLULO517_27745</name>
</gene>
<keyword evidence="2" id="KW-1185">Reference proteome</keyword>
<dbReference type="AlphaFoldDB" id="A0A963Z741"/>
<evidence type="ECO:0000313" key="1">
    <source>
        <dbReference type="EMBL" id="MCB8884050.1"/>
    </source>
</evidence>